<protein>
    <submittedName>
        <fullName evidence="1">Uncharacterized protein</fullName>
    </submittedName>
</protein>
<dbReference type="OrthoDB" id="1947873at2"/>
<keyword evidence="2" id="KW-1185">Reference proteome</keyword>
<reference evidence="2" key="1">
    <citation type="submission" date="2015-08" db="EMBL/GenBank/DDBJ databases">
        <title>Fjat-14210 dsm16467.</title>
        <authorList>
            <person name="Liu B."/>
            <person name="Wang J."/>
            <person name="Zhu Y."/>
            <person name="Liu G."/>
            <person name="Chen Q."/>
            <person name="Chen Z."/>
            <person name="Lan J."/>
            <person name="Che J."/>
            <person name="Ge C."/>
            <person name="Shi H."/>
            <person name="Pan Z."/>
            <person name="Liu X."/>
        </authorList>
    </citation>
    <scope>NUCLEOTIDE SEQUENCE [LARGE SCALE GENOMIC DNA]</scope>
    <source>
        <strain evidence="2">DSM 16467</strain>
    </source>
</reference>
<organism evidence="1 2">
    <name type="scientific">Priestia koreensis</name>
    <dbReference type="NCBI Taxonomy" id="284581"/>
    <lineage>
        <taxon>Bacteria</taxon>
        <taxon>Bacillati</taxon>
        <taxon>Bacillota</taxon>
        <taxon>Bacilli</taxon>
        <taxon>Bacillales</taxon>
        <taxon>Bacillaceae</taxon>
        <taxon>Priestia</taxon>
    </lineage>
</organism>
<evidence type="ECO:0000313" key="1">
    <source>
        <dbReference type="EMBL" id="KOO46426.1"/>
    </source>
</evidence>
<dbReference type="RefSeq" id="WP_053401516.1">
    <property type="nucleotide sequence ID" value="NZ_JAUKEN010000001.1"/>
</dbReference>
<dbReference type="STRING" id="284581.AMD01_11390"/>
<dbReference type="Proteomes" id="UP000037558">
    <property type="component" value="Unassembled WGS sequence"/>
</dbReference>
<accession>A0A0M0L5S6</accession>
<dbReference type="AlphaFoldDB" id="A0A0M0L5S6"/>
<evidence type="ECO:0000313" key="2">
    <source>
        <dbReference type="Proteomes" id="UP000037558"/>
    </source>
</evidence>
<gene>
    <name evidence="1" type="ORF">AMD01_11390</name>
</gene>
<comment type="caution">
    <text evidence="1">The sequence shown here is derived from an EMBL/GenBank/DDBJ whole genome shotgun (WGS) entry which is preliminary data.</text>
</comment>
<sequence>MCPVHEEDYNKEIEIEKSITQFIFPFSFKKERRKHLMERLKEEHYTHFSLKDQNLETQFYGPHHHVSHFDLDQYFLPYIEQILFPSAHESDGFHRFSKPLQCTGILETRNDPISFEILSIDIFICPYHIGMINIRVQQTKEKMVLTDTLDFMNHFRVLEPKLAEQKGSKVCVDDQVYEKVQELIFYHLCPFLVSFVDEREVEDAAYFGSLPYFVDERMYVIGYISVKDFESINDVHLYRVGNVNGYDERGRIHVAATNPSYIEKINKKQVYDRWAPHTYYVTSDHVFCCLTHEKDDQEEVLASGMLGQHYYNLLLHFYYKVVLLKLSYEHSLLRFQKDEDEIEGLISSISVFSAKYLFSEISSRTEGQEFAEKFKEVFHIDSIYMEVKETLLSLYQNQEKLIDKRHNYLLFIMTIYTVISGIYGMNLVIDDWKGSIHWHRMLHYSFFEYISLLIAISGIFIGLGMGIAAVIKLLTRWMKGNQFM</sequence>
<proteinExistence type="predicted"/>
<dbReference type="EMBL" id="LILC01000013">
    <property type="protein sequence ID" value="KOO46426.1"/>
    <property type="molecule type" value="Genomic_DNA"/>
</dbReference>
<dbReference type="PATRIC" id="fig|284581.3.peg.2392"/>
<name>A0A0M0L5S6_9BACI</name>